<dbReference type="Proteomes" id="UP000001935">
    <property type="component" value="Chromosome"/>
</dbReference>
<evidence type="ECO:0000259" key="1">
    <source>
        <dbReference type="Pfam" id="PF21818"/>
    </source>
</evidence>
<dbReference type="EMBL" id="CP000251">
    <property type="protein sequence ID" value="ABC83048.1"/>
    <property type="molecule type" value="Genomic_DNA"/>
</dbReference>
<dbReference type="Pfam" id="PF26468">
    <property type="entry name" value="GIY_YIG_3"/>
    <property type="match status" value="1"/>
</dbReference>
<organism evidence="3 4">
    <name type="scientific">Anaeromyxobacter dehalogenans (strain 2CP-C)</name>
    <dbReference type="NCBI Taxonomy" id="290397"/>
    <lineage>
        <taxon>Bacteria</taxon>
        <taxon>Pseudomonadati</taxon>
        <taxon>Myxococcota</taxon>
        <taxon>Myxococcia</taxon>
        <taxon>Myxococcales</taxon>
        <taxon>Cystobacterineae</taxon>
        <taxon>Anaeromyxobacteraceae</taxon>
        <taxon>Anaeromyxobacter</taxon>
    </lineage>
</organism>
<dbReference type="eggNOG" id="COG0343">
    <property type="taxonomic scope" value="Bacteria"/>
</dbReference>
<evidence type="ECO:0000259" key="2">
    <source>
        <dbReference type="Pfam" id="PF26468"/>
    </source>
</evidence>
<sequence length="416" mass="45122">MTTSPTPEMRASELPLEQLVSEYLASMRVLWIEADDTPGPNSMRAYIEAHAIALLSEAATAEPASSGWLGHHAADEAIRRSGLWNVKHVGRSFDPAFLDEFQRLVAHTPSVSLGGGRSRESAVHPVAVATPLASVPLGESANSALEQPVLALLSCTKKKAPVPCAAADLYAPSSFFRKAYALARRVARDTFILSAKHGLVHPGDVIAPYEQTLADSGRAERRAWALGVHRQLIARTEYREARTILWFAGDAYRQDLMPLVMGDGKRCVVPMERLAQGEQLAWLTRNEQVRTEALPLPRRVAGPATGSPVVNRALEKPVVEKPARMMARPTAAAAPKAAAFEQELGERLARARRDSKKSLVVNAGELHRSVGGYPGPGNRMPICCRVMRKYMSAGDRIVAAPPRGDGASFTVCYELT</sequence>
<feature type="domain" description="DUF6884" evidence="1">
    <location>
        <begin position="151"/>
        <end position="285"/>
    </location>
</feature>
<dbReference type="Pfam" id="PF21818">
    <property type="entry name" value="DUF6884"/>
    <property type="match status" value="1"/>
</dbReference>
<protein>
    <submittedName>
        <fullName evidence="3">Uncharacterized protein</fullName>
    </submittedName>
</protein>
<reference evidence="3 4" key="1">
    <citation type="submission" date="2006-01" db="EMBL/GenBank/DDBJ databases">
        <title>Complete sequence of Anaeromyxobacter dehalogenans 2CP-C.</title>
        <authorList>
            <consortium name="US DOE Joint Genome Institute"/>
            <person name="Copeland A."/>
            <person name="Lucas S."/>
            <person name="Lapidus A."/>
            <person name="Barry K."/>
            <person name="Detter J.C."/>
            <person name="Glavina T."/>
            <person name="Hammon N."/>
            <person name="Israni S."/>
            <person name="Pitluck S."/>
            <person name="Brettin T."/>
            <person name="Bruce D."/>
            <person name="Han C."/>
            <person name="Tapia R."/>
            <person name="Gilna P."/>
            <person name="Kiss H."/>
            <person name="Schmutz J."/>
            <person name="Larimer F."/>
            <person name="Land M."/>
            <person name="Kyrpides N."/>
            <person name="Anderson I."/>
            <person name="Sanford R.A."/>
            <person name="Ritalahti K.M."/>
            <person name="Thomas H.S."/>
            <person name="Kirby J.R."/>
            <person name="Zhulin I.B."/>
            <person name="Loeffler F.E."/>
            <person name="Richardson P."/>
        </authorList>
    </citation>
    <scope>NUCLEOTIDE SEQUENCE [LARGE SCALE GENOMIC DNA]</scope>
    <source>
        <strain evidence="3 4">2CP-C</strain>
    </source>
</reference>
<dbReference type="AlphaFoldDB" id="Q2IEP0"/>
<dbReference type="KEGG" id="ade:Adeh_3280"/>
<feature type="domain" description="GIY-YIG" evidence="2">
    <location>
        <begin position="5"/>
        <end position="108"/>
    </location>
</feature>
<dbReference type="HOGENOM" id="CLU_659941_0_0_7"/>
<proteinExistence type="predicted"/>
<evidence type="ECO:0000313" key="3">
    <source>
        <dbReference type="EMBL" id="ABC83048.1"/>
    </source>
</evidence>
<name>Q2IEP0_ANADE</name>
<dbReference type="InterPro" id="IPR058782">
    <property type="entry name" value="GIY_YIG_3"/>
</dbReference>
<gene>
    <name evidence="3" type="ordered locus">Adeh_3280</name>
</gene>
<dbReference type="InterPro" id="IPR049251">
    <property type="entry name" value="DUF6884"/>
</dbReference>
<dbReference type="eggNOG" id="COG3183">
    <property type="taxonomic scope" value="Bacteria"/>
</dbReference>
<accession>Q2IEP0</accession>
<evidence type="ECO:0000313" key="4">
    <source>
        <dbReference type="Proteomes" id="UP000001935"/>
    </source>
</evidence>